<evidence type="ECO:0000259" key="1">
    <source>
        <dbReference type="Pfam" id="PF13392"/>
    </source>
</evidence>
<dbReference type="EMBL" id="JAAECE010000001">
    <property type="protein sequence ID" value="KAF1807225.1"/>
    <property type="molecule type" value="Genomic_DNA"/>
</dbReference>
<sequence>MRIWYHPERKVEYRPVFAQFPYETRILHVVHPDGRIVNPYTNNDLKTVMNHAIMSVPESRIMQPSSNYVKYRHLYNNHILNLAVFKNVEEAHHYFVNRLREECQSVLEDGDDESVSIGIYDGMDFSKYEINKYSAIQRGMTIVKEIPVPLGHPRVFIFDKKSRRNIHVQVHKLMANTFLRDDFSEERNIIDHINSDKNNNRLSNLRILTTAENNLFSHGVFVLAIDKHTEEETLFPSINHCAAAFFSLYPNLRSYLKRHLEYETVTHLFYRDLPAKYRRGEKFYVDTE</sequence>
<accession>A0A8H4BSI9</accession>
<evidence type="ECO:0000313" key="3">
    <source>
        <dbReference type="Proteomes" id="UP000469890"/>
    </source>
</evidence>
<dbReference type="Pfam" id="PF13392">
    <property type="entry name" value="HNH_3"/>
    <property type="match status" value="1"/>
</dbReference>
<name>A0A8H4BSI9_MUCCL</name>
<dbReference type="SUPFAM" id="SSF54060">
    <property type="entry name" value="His-Me finger endonucleases"/>
    <property type="match status" value="1"/>
</dbReference>
<proteinExistence type="predicted"/>
<protein>
    <recommendedName>
        <fullName evidence="1">HNH nuclease domain-containing protein</fullName>
    </recommendedName>
</protein>
<comment type="caution">
    <text evidence="2">The sequence shown here is derived from an EMBL/GenBank/DDBJ whole genome shotgun (WGS) entry which is preliminary data.</text>
</comment>
<dbReference type="InterPro" id="IPR044925">
    <property type="entry name" value="His-Me_finger_sf"/>
</dbReference>
<dbReference type="Gene3D" id="3.90.75.20">
    <property type="match status" value="1"/>
</dbReference>
<dbReference type="InterPro" id="IPR003615">
    <property type="entry name" value="HNH_nuc"/>
</dbReference>
<gene>
    <name evidence="2" type="ORF">FB192DRAFT_1432491</name>
</gene>
<organism evidence="2 3">
    <name type="scientific">Mucor circinelloides f. lusitanicus</name>
    <name type="common">Mucor racemosus var. lusitanicus</name>
    <dbReference type="NCBI Taxonomy" id="29924"/>
    <lineage>
        <taxon>Eukaryota</taxon>
        <taxon>Fungi</taxon>
        <taxon>Fungi incertae sedis</taxon>
        <taxon>Mucoromycota</taxon>
        <taxon>Mucoromycotina</taxon>
        <taxon>Mucoromycetes</taxon>
        <taxon>Mucorales</taxon>
        <taxon>Mucorineae</taxon>
        <taxon>Mucoraceae</taxon>
        <taxon>Mucor</taxon>
    </lineage>
</organism>
<reference evidence="2 3" key="1">
    <citation type="submission" date="2019-09" db="EMBL/GenBank/DDBJ databases">
        <authorList>
            <consortium name="DOE Joint Genome Institute"/>
            <person name="Mondo S.J."/>
            <person name="Navarro-Mendoza M.I."/>
            <person name="Perez-Arques C."/>
            <person name="Panchal S."/>
            <person name="Nicolas F.E."/>
            <person name="Ganguly P."/>
            <person name="Pangilinan J."/>
            <person name="Grigoriev I."/>
            <person name="Heitman J."/>
            <person name="Sanya K."/>
            <person name="Garre V."/>
        </authorList>
    </citation>
    <scope>NUCLEOTIDE SEQUENCE [LARGE SCALE GENOMIC DNA]</scope>
    <source>
        <strain evidence="2 3">MU402</strain>
    </source>
</reference>
<evidence type="ECO:0000313" key="2">
    <source>
        <dbReference type="EMBL" id="KAF1807225.1"/>
    </source>
</evidence>
<dbReference type="Proteomes" id="UP000469890">
    <property type="component" value="Unassembled WGS sequence"/>
</dbReference>
<dbReference type="AlphaFoldDB" id="A0A8H4BSI9"/>
<feature type="domain" description="HNH nuclease" evidence="1">
    <location>
        <begin position="189"/>
        <end position="214"/>
    </location>
</feature>